<sequence>MTLLEAAGLTRRVEGRALWSGWSGQVSAGESAALVGPSGSGKSLLLRTLAGLEVVEAGEVCFHGQPQRTWPMPEYRAQVMYLPQRPVFDEGGVLDVLRAPFAFRVHRERRFEVREATRLLTVFGRDETFLARDAATLSGGEGQITALLRALLLEPSVLLLDEATSALDPETVRRAEALLDRWRTDRPGRALVWVSHDPAQRERVAGREWLLLPAGTA</sequence>
<dbReference type="Pfam" id="PF00005">
    <property type="entry name" value="ABC_tran"/>
    <property type="match status" value="1"/>
</dbReference>
<dbReference type="InterPro" id="IPR003439">
    <property type="entry name" value="ABC_transporter-like_ATP-bd"/>
</dbReference>
<dbReference type="SMART" id="SM00382">
    <property type="entry name" value="AAA"/>
    <property type="match status" value="1"/>
</dbReference>
<dbReference type="InterPro" id="IPR003593">
    <property type="entry name" value="AAA+_ATPase"/>
</dbReference>
<dbReference type="PANTHER" id="PTHR43119">
    <property type="entry name" value="ABC TRANSPORT PROTEIN ATP-BINDING COMPONENT-RELATED"/>
    <property type="match status" value="1"/>
</dbReference>
<evidence type="ECO:0000256" key="1">
    <source>
        <dbReference type="ARBA" id="ARBA00022741"/>
    </source>
</evidence>
<dbReference type="SUPFAM" id="SSF52540">
    <property type="entry name" value="P-loop containing nucleoside triphosphate hydrolases"/>
    <property type="match status" value="1"/>
</dbReference>
<proteinExistence type="predicted"/>
<accession>A0ABP9XHP3</accession>
<keyword evidence="5" id="KW-1185">Reference proteome</keyword>
<dbReference type="RefSeq" id="WP_345455009.1">
    <property type="nucleotide sequence ID" value="NZ_BAABRV010000005.1"/>
</dbReference>
<dbReference type="Proteomes" id="UP001404956">
    <property type="component" value="Unassembled WGS sequence"/>
</dbReference>
<dbReference type="EMBL" id="BAABRV010000005">
    <property type="protein sequence ID" value="GAA5534041.1"/>
    <property type="molecule type" value="Genomic_DNA"/>
</dbReference>
<dbReference type="InterPro" id="IPR027417">
    <property type="entry name" value="P-loop_NTPase"/>
</dbReference>
<reference evidence="4 5" key="1">
    <citation type="submission" date="2024-02" db="EMBL/GenBank/DDBJ databases">
        <title>Deinococcus aluminii NBRC 112889.</title>
        <authorList>
            <person name="Ichikawa N."/>
            <person name="Katano-Makiyama Y."/>
            <person name="Hidaka K."/>
        </authorList>
    </citation>
    <scope>NUCLEOTIDE SEQUENCE [LARGE SCALE GENOMIC DNA]</scope>
    <source>
        <strain evidence="4 5">NBRC 112889</strain>
    </source>
</reference>
<keyword evidence="1" id="KW-0547">Nucleotide-binding</keyword>
<gene>
    <name evidence="4" type="primary">fetA</name>
    <name evidence="4" type="ORF">Dalu01_02449</name>
</gene>
<feature type="domain" description="ABC transporter" evidence="3">
    <location>
        <begin position="4"/>
        <end position="214"/>
    </location>
</feature>
<evidence type="ECO:0000259" key="3">
    <source>
        <dbReference type="PROSITE" id="PS50893"/>
    </source>
</evidence>
<dbReference type="PANTHER" id="PTHR43119:SF1">
    <property type="entry name" value="ABC TRANSPORTER DOMAIN-CONTAINING PROTEIN"/>
    <property type="match status" value="1"/>
</dbReference>
<evidence type="ECO:0000313" key="4">
    <source>
        <dbReference type="EMBL" id="GAA5534041.1"/>
    </source>
</evidence>
<evidence type="ECO:0000256" key="2">
    <source>
        <dbReference type="ARBA" id="ARBA00022840"/>
    </source>
</evidence>
<comment type="caution">
    <text evidence="4">The sequence shown here is derived from an EMBL/GenBank/DDBJ whole genome shotgun (WGS) entry which is preliminary data.</text>
</comment>
<name>A0ABP9XHP3_9DEIO</name>
<dbReference type="Gene3D" id="3.40.50.300">
    <property type="entry name" value="P-loop containing nucleotide triphosphate hydrolases"/>
    <property type="match status" value="1"/>
</dbReference>
<protein>
    <submittedName>
        <fullName evidence="4">Iron export ATP-binding protein FetA</fullName>
    </submittedName>
</protein>
<dbReference type="GO" id="GO:0005524">
    <property type="term" value="F:ATP binding"/>
    <property type="evidence" value="ECO:0007669"/>
    <property type="project" value="UniProtKB-KW"/>
</dbReference>
<keyword evidence="2 4" id="KW-0067">ATP-binding</keyword>
<evidence type="ECO:0000313" key="5">
    <source>
        <dbReference type="Proteomes" id="UP001404956"/>
    </source>
</evidence>
<organism evidence="4 5">
    <name type="scientific">Deinococcus aluminii</name>
    <dbReference type="NCBI Taxonomy" id="1656885"/>
    <lineage>
        <taxon>Bacteria</taxon>
        <taxon>Thermotogati</taxon>
        <taxon>Deinococcota</taxon>
        <taxon>Deinococci</taxon>
        <taxon>Deinococcales</taxon>
        <taxon>Deinococcaceae</taxon>
        <taxon>Deinococcus</taxon>
    </lineage>
</organism>
<dbReference type="PROSITE" id="PS50893">
    <property type="entry name" value="ABC_TRANSPORTER_2"/>
    <property type="match status" value="1"/>
</dbReference>